<dbReference type="AlphaFoldDB" id="A0AAV7ZTB9"/>
<dbReference type="InterPro" id="IPR000210">
    <property type="entry name" value="BTB/POZ_dom"/>
</dbReference>
<gene>
    <name evidence="4" type="ORF">M0812_09936</name>
</gene>
<evidence type="ECO:0000256" key="2">
    <source>
        <dbReference type="SAM" id="MobiDB-lite"/>
    </source>
</evidence>
<name>A0AAV7ZTB9_9EUKA</name>
<dbReference type="InterPro" id="IPR000408">
    <property type="entry name" value="Reg_chr_condens"/>
</dbReference>
<comment type="caution">
    <text evidence="4">The sequence shown here is derived from an EMBL/GenBank/DDBJ whole genome shotgun (WGS) entry which is preliminary data.</text>
</comment>
<dbReference type="InterPro" id="IPR009091">
    <property type="entry name" value="RCC1/BLIP-II"/>
</dbReference>
<evidence type="ECO:0000313" key="5">
    <source>
        <dbReference type="Proteomes" id="UP001146793"/>
    </source>
</evidence>
<organism evidence="4 5">
    <name type="scientific">Anaeramoeba flamelloides</name>
    <dbReference type="NCBI Taxonomy" id="1746091"/>
    <lineage>
        <taxon>Eukaryota</taxon>
        <taxon>Metamonada</taxon>
        <taxon>Anaeramoebidae</taxon>
        <taxon>Anaeramoeba</taxon>
    </lineage>
</organism>
<dbReference type="Gene3D" id="3.30.710.10">
    <property type="entry name" value="Potassium Channel Kv1.1, Chain A"/>
    <property type="match status" value="1"/>
</dbReference>
<feature type="repeat" description="RCC1" evidence="1">
    <location>
        <begin position="99"/>
        <end position="154"/>
    </location>
</feature>
<dbReference type="SUPFAM" id="SSF50985">
    <property type="entry name" value="RCC1/BLIP-II"/>
    <property type="match status" value="1"/>
</dbReference>
<evidence type="ECO:0000256" key="1">
    <source>
        <dbReference type="PROSITE-ProRule" id="PRU00235"/>
    </source>
</evidence>
<proteinExistence type="predicted"/>
<dbReference type="Pfam" id="PF00651">
    <property type="entry name" value="BTB"/>
    <property type="match status" value="1"/>
</dbReference>
<feature type="compositionally biased region" description="Basic residues" evidence="2">
    <location>
        <begin position="498"/>
        <end position="518"/>
    </location>
</feature>
<dbReference type="InterPro" id="IPR011333">
    <property type="entry name" value="SKP1/BTB/POZ_sf"/>
</dbReference>
<dbReference type="Gene3D" id="2.130.10.30">
    <property type="entry name" value="Regulator of chromosome condensation 1/beta-lactamase-inhibitor protein II"/>
    <property type="match status" value="2"/>
</dbReference>
<dbReference type="CDD" id="cd18186">
    <property type="entry name" value="BTB_POZ_ZBTB_KLHL-like"/>
    <property type="match status" value="1"/>
</dbReference>
<protein>
    <recommendedName>
        <fullName evidence="3">BTB domain-containing protein</fullName>
    </recommendedName>
</protein>
<dbReference type="PROSITE" id="PS50012">
    <property type="entry name" value="RCC1_3"/>
    <property type="match status" value="1"/>
</dbReference>
<dbReference type="Pfam" id="PF00415">
    <property type="entry name" value="RCC1"/>
    <property type="match status" value="1"/>
</dbReference>
<dbReference type="PANTHER" id="PTHR45982:SF1">
    <property type="entry name" value="REGULATOR OF CHROMOSOME CONDENSATION"/>
    <property type="match status" value="1"/>
</dbReference>
<evidence type="ECO:0000259" key="3">
    <source>
        <dbReference type="PROSITE" id="PS50097"/>
    </source>
</evidence>
<sequence length="635" mass="73991">MEKKQKKQQQSKIIGYVCGNNRRKCLGLESNEPFIKQFEPIPFTFHKVEGGSGFSLFELDDTDNSLLYFANCQTKKFNLGEIASIKTGTSHAIIKTKDQRIYGIGRARIGQLGIENVKGFTISEPCANTFFQKNQLVVQKIACGSDHSYFLCTNRELYFCGRIGYNMLVGKSSIETDSFIPKLCSTNVKKFWVNRFSYHFFFSTYENLLFARGTNDYSQLSLPNNRERVVNRNAQVPNVKPNHIVDMSLGHSFSIMILKTHFEKPTRVFACGGRRSGLGNTQNIDTFTEISILSNKNIIEIDSGETNTLARSSTNRFWVWGLSNGFLIDSGNSGQGSLIPTEIKFEKFLPHLNLKLHCGDNNYFIYKKCFKSDLIQDLMYIYNHQIHTDLQIIEGINVHKVFIEKRLKCKQKKIITILNCYNKSTLEIFFKSIYSGKIYKYHSLLIQAILSKFNLKNDDILLDSLHNDLLSLYKDNLSKKIKIKAIYKKKYEEEKKNTNKKTIKRMRRKKRKGKRKERRRSELMTKEEEESNKIAVHKFILIARSALFRNFFEMFPEINDINDYSGKSKECLQILIKYFYTNEIQLDLDSETNYINNNNFNTQKIVEELKDVIEYYQLNKKSQLLKYLTLKKINK</sequence>
<feature type="domain" description="BTB" evidence="3">
    <location>
        <begin position="521"/>
        <end position="588"/>
    </location>
</feature>
<dbReference type="PROSITE" id="PS50097">
    <property type="entry name" value="BTB"/>
    <property type="match status" value="1"/>
</dbReference>
<reference evidence="4" key="1">
    <citation type="submission" date="2022-08" db="EMBL/GenBank/DDBJ databases">
        <title>Novel sulphate-reducing endosymbionts in the free-living metamonad Anaeramoeba.</title>
        <authorList>
            <person name="Jerlstrom-Hultqvist J."/>
            <person name="Cepicka I."/>
            <person name="Gallot-Lavallee L."/>
            <person name="Salas-Leiva D."/>
            <person name="Curtis B.A."/>
            <person name="Zahonova K."/>
            <person name="Pipaliya S."/>
            <person name="Dacks J."/>
            <person name="Roger A.J."/>
        </authorList>
    </citation>
    <scope>NUCLEOTIDE SEQUENCE</scope>
    <source>
        <strain evidence="4">Busselton2</strain>
    </source>
</reference>
<dbReference type="PANTHER" id="PTHR45982">
    <property type="entry name" value="REGULATOR OF CHROMOSOME CONDENSATION"/>
    <property type="match status" value="1"/>
</dbReference>
<evidence type="ECO:0000313" key="4">
    <source>
        <dbReference type="EMBL" id="KAJ3444086.1"/>
    </source>
</evidence>
<dbReference type="Proteomes" id="UP001146793">
    <property type="component" value="Unassembled WGS sequence"/>
</dbReference>
<dbReference type="EMBL" id="JANTQA010000023">
    <property type="protein sequence ID" value="KAJ3444086.1"/>
    <property type="molecule type" value="Genomic_DNA"/>
</dbReference>
<dbReference type="SUPFAM" id="SSF54695">
    <property type="entry name" value="POZ domain"/>
    <property type="match status" value="1"/>
</dbReference>
<feature type="region of interest" description="Disordered" evidence="2">
    <location>
        <begin position="497"/>
        <end position="527"/>
    </location>
</feature>
<accession>A0AAV7ZTB9</accession>
<dbReference type="InterPro" id="IPR051553">
    <property type="entry name" value="Ran_GTPase-activating"/>
</dbReference>